<accession>A0ABW8KEC7</accession>
<dbReference type="RefSeq" id="WP_404535593.1">
    <property type="nucleotide sequence ID" value="NZ_JADIKL010000001.1"/>
</dbReference>
<keyword evidence="2" id="KW-1185">Reference proteome</keyword>
<evidence type="ECO:0000313" key="1">
    <source>
        <dbReference type="EMBL" id="MFK2929478.1"/>
    </source>
</evidence>
<reference evidence="1 2" key="1">
    <citation type="submission" date="2020-10" db="EMBL/GenBank/DDBJ databases">
        <title>Phylogeny of dyella-like bacteria.</title>
        <authorList>
            <person name="Fu J."/>
        </authorList>
    </citation>
    <scope>NUCLEOTIDE SEQUENCE [LARGE SCALE GENOMIC DNA]</scope>
    <source>
        <strain evidence="1 2">DKC-1</strain>
    </source>
</reference>
<evidence type="ECO:0000313" key="2">
    <source>
        <dbReference type="Proteomes" id="UP001620397"/>
    </source>
</evidence>
<comment type="caution">
    <text evidence="1">The sequence shown here is derived from an EMBL/GenBank/DDBJ whole genome shotgun (WGS) entry which is preliminary data.</text>
</comment>
<organism evidence="1 2">
    <name type="scientific">Dyella agri</name>
    <dbReference type="NCBI Taxonomy" id="1926869"/>
    <lineage>
        <taxon>Bacteria</taxon>
        <taxon>Pseudomonadati</taxon>
        <taxon>Pseudomonadota</taxon>
        <taxon>Gammaproteobacteria</taxon>
        <taxon>Lysobacterales</taxon>
        <taxon>Rhodanobacteraceae</taxon>
        <taxon>Dyella</taxon>
    </lineage>
</organism>
<protein>
    <submittedName>
        <fullName evidence="1">Uncharacterized protein</fullName>
    </submittedName>
</protein>
<gene>
    <name evidence="1" type="ORF">ISP14_01625</name>
</gene>
<dbReference type="EMBL" id="JADIKL010000001">
    <property type="protein sequence ID" value="MFK2929478.1"/>
    <property type="molecule type" value="Genomic_DNA"/>
</dbReference>
<proteinExistence type="predicted"/>
<name>A0ABW8KEC7_9GAMM</name>
<dbReference type="Proteomes" id="UP001620397">
    <property type="component" value="Unassembled WGS sequence"/>
</dbReference>
<sequence length="81" mass="9009">MLITQLGRDCSPDHEAIIYRGATLPIERSRIRRIILRGLAVVPLTIKETVVPPPAVTLQPNRAMLERLQALDAQEQEGRAA</sequence>